<dbReference type="OMA" id="ASTQLEC"/>
<evidence type="ECO:0000256" key="1">
    <source>
        <dbReference type="ARBA" id="ARBA00023180"/>
    </source>
</evidence>
<feature type="domain" description="PSI" evidence="2">
    <location>
        <begin position="398"/>
        <end position="448"/>
    </location>
</feature>
<dbReference type="AlphaFoldDB" id="A0A8S1W2E0"/>
<dbReference type="Proteomes" id="UP000683925">
    <property type="component" value="Unassembled WGS sequence"/>
</dbReference>
<gene>
    <name evidence="3" type="ORF">POCTA_138.1.T0810156</name>
</gene>
<evidence type="ECO:0000259" key="2">
    <source>
        <dbReference type="SMART" id="SM00423"/>
    </source>
</evidence>
<keyword evidence="4" id="KW-1185">Reference proteome</keyword>
<feature type="domain" description="PSI" evidence="2">
    <location>
        <begin position="94"/>
        <end position="141"/>
    </location>
</feature>
<evidence type="ECO:0000313" key="4">
    <source>
        <dbReference type="Proteomes" id="UP000683925"/>
    </source>
</evidence>
<proteinExistence type="predicted"/>
<dbReference type="SMART" id="SM00423">
    <property type="entry name" value="PSI"/>
    <property type="match status" value="3"/>
</dbReference>
<sequence length="763" mass="88012">MISILLLIIVNVKSQPQTFCSEGCQIFKDATECDSLKPLCSWKQETSICIKGYIKPQLNIYPSQITQFCSQNKDKCSTTYGCSYYNNVCTRFLGCDAYQSYSEEDCVNISYLCVWDNNKQGCVRSPDYNSKGELIKERICSKAGLAWQSKEGCPKYSSQCIFNEIFCSESLVSCNQYQTTKENCLKLIGGDGLCMQSENGTNCMAQTCGMYKEEKCTSYRSDCFLDRNKQCQQKQRCVSSIATKKSQCQNKIEQDCYFDGKSCTLVPLKYCSEYSNFQCKGSVGKDGICILENDKCIKLDCQNDRNQQQYRAMELYEDYCQSINVCEQKNAGCYQIAQEECKNIIKISNDCNCYKCIVNKQECLYASTQLECLQNQQSSSTIPCYWNEDKNYCQFATSCSQLQNQSSCLQLKPSCLYRNNSCVDLLELDCPQIYNNKNGDQILQKYCLQNRGCAIFNSKCITLNLNCDNYTSEATCFKDILNQPCVWNYKTSKCLNYREREQLLKIECELMSEYYIFQDGTCQMKKSCVFLNETQIGLEGSCAQYKLDQIKSSTTSCSELDDNLCLQFDNICKKVKQNSTNNSCQNLECMDLTSTRCKPIKGFKLQDYKYCRLFGDICLEVLPTNKIDCLLYSGGSKFFHENYCVSCIRNDECKAKQAYSPLVPTNENFQMLLLKNLNYLMFDTKQLMQSEAQRIFNQYSQIIKDEKRPQVFGFINQQTNSFLKRMEEHRQILKQQIEQQLKINQSNILLQKALLSYELKKMN</sequence>
<evidence type="ECO:0000313" key="3">
    <source>
        <dbReference type="EMBL" id="CAD8183590.1"/>
    </source>
</evidence>
<dbReference type="Pfam" id="PF01508">
    <property type="entry name" value="Paramecium_SA"/>
    <property type="match status" value="1"/>
</dbReference>
<dbReference type="EMBL" id="CAJJDP010000080">
    <property type="protein sequence ID" value="CAD8183590.1"/>
    <property type="molecule type" value="Genomic_DNA"/>
</dbReference>
<reference evidence="3" key="1">
    <citation type="submission" date="2021-01" db="EMBL/GenBank/DDBJ databases">
        <authorList>
            <consortium name="Genoscope - CEA"/>
            <person name="William W."/>
        </authorList>
    </citation>
    <scope>NUCLEOTIDE SEQUENCE</scope>
</reference>
<protein>
    <recommendedName>
        <fullName evidence="2">PSI domain-containing protein</fullName>
    </recommendedName>
</protein>
<dbReference type="SMART" id="SM00639">
    <property type="entry name" value="PSA"/>
    <property type="match status" value="3"/>
</dbReference>
<accession>A0A8S1W2E0</accession>
<comment type="caution">
    <text evidence="3">The sequence shown here is derived from an EMBL/GenBank/DDBJ whole genome shotgun (WGS) entry which is preliminary data.</text>
</comment>
<dbReference type="OrthoDB" id="297716at2759"/>
<dbReference type="InterPro" id="IPR002895">
    <property type="entry name" value="Paramecium_SA"/>
</dbReference>
<name>A0A8S1W2E0_PAROT</name>
<keyword evidence="1" id="KW-0325">Glycoprotein</keyword>
<feature type="domain" description="PSI" evidence="2">
    <location>
        <begin position="466"/>
        <end position="523"/>
    </location>
</feature>
<dbReference type="InterPro" id="IPR016201">
    <property type="entry name" value="PSI"/>
</dbReference>
<organism evidence="3 4">
    <name type="scientific">Paramecium octaurelia</name>
    <dbReference type="NCBI Taxonomy" id="43137"/>
    <lineage>
        <taxon>Eukaryota</taxon>
        <taxon>Sar</taxon>
        <taxon>Alveolata</taxon>
        <taxon>Ciliophora</taxon>
        <taxon>Intramacronucleata</taxon>
        <taxon>Oligohymenophorea</taxon>
        <taxon>Peniculida</taxon>
        <taxon>Parameciidae</taxon>
        <taxon>Paramecium</taxon>
    </lineage>
</organism>